<comment type="subcellular location">
    <subcellularLocation>
        <location evidence="1">Endoplasmic reticulum membrane</location>
        <topology evidence="1">Single-pass type I membrane protein</topology>
    </subcellularLocation>
</comment>
<dbReference type="Pfam" id="PF07774">
    <property type="entry name" value="EMC1_C"/>
    <property type="match status" value="1"/>
</dbReference>
<dbReference type="AlphaFoldDB" id="A0A409VPT8"/>
<keyword evidence="6" id="KW-0256">Endoplasmic reticulum</keyword>
<name>A0A409VPT8_PSICY</name>
<keyword evidence="13" id="KW-1185">Reference proteome</keyword>
<dbReference type="InterPro" id="IPR026895">
    <property type="entry name" value="EMC1"/>
</dbReference>
<evidence type="ECO:0000256" key="2">
    <source>
        <dbReference type="ARBA" id="ARBA00007904"/>
    </source>
</evidence>
<keyword evidence="4 10" id="KW-0812">Transmembrane</keyword>
<dbReference type="STRING" id="93625.A0A409VPT8"/>
<organism evidence="12 13">
    <name type="scientific">Psilocybe cyanescens</name>
    <dbReference type="NCBI Taxonomy" id="93625"/>
    <lineage>
        <taxon>Eukaryota</taxon>
        <taxon>Fungi</taxon>
        <taxon>Dikarya</taxon>
        <taxon>Basidiomycota</taxon>
        <taxon>Agaricomycotina</taxon>
        <taxon>Agaricomycetes</taxon>
        <taxon>Agaricomycetidae</taxon>
        <taxon>Agaricales</taxon>
        <taxon>Agaricineae</taxon>
        <taxon>Strophariaceae</taxon>
        <taxon>Psilocybe</taxon>
    </lineage>
</organism>
<dbReference type="GO" id="GO:0072546">
    <property type="term" value="C:EMC complex"/>
    <property type="evidence" value="ECO:0007669"/>
    <property type="project" value="InterPro"/>
</dbReference>
<keyword evidence="5" id="KW-0732">Signal</keyword>
<dbReference type="Proteomes" id="UP000283269">
    <property type="component" value="Unassembled WGS sequence"/>
</dbReference>
<evidence type="ECO:0000259" key="11">
    <source>
        <dbReference type="Pfam" id="PF07774"/>
    </source>
</evidence>
<keyword evidence="8 10" id="KW-0472">Membrane</keyword>
<accession>A0A409VPT8</accession>
<evidence type="ECO:0000256" key="6">
    <source>
        <dbReference type="ARBA" id="ARBA00022824"/>
    </source>
</evidence>
<sequence length="96" mass="10855">MRNFSSYNRGNQFANLKVANVQKIITSPALLGSTLLVFAYGLDMFLTRVAPSNTFDVLSENFNKVQLVLTVTGLLAAILITRLMVKRKNLKEKWYN</sequence>
<feature type="transmembrane region" description="Helical" evidence="10">
    <location>
        <begin position="65"/>
        <end position="85"/>
    </location>
</feature>
<reference evidence="12 13" key="1">
    <citation type="journal article" date="2018" name="Evol. Lett.">
        <title>Horizontal gene cluster transfer increased hallucinogenic mushroom diversity.</title>
        <authorList>
            <person name="Reynolds H.T."/>
            <person name="Vijayakumar V."/>
            <person name="Gluck-Thaler E."/>
            <person name="Korotkin H.B."/>
            <person name="Matheny P.B."/>
            <person name="Slot J.C."/>
        </authorList>
    </citation>
    <scope>NUCLEOTIDE SEQUENCE [LARGE SCALE GENOMIC DNA]</scope>
    <source>
        <strain evidence="12 13">2631</strain>
    </source>
</reference>
<evidence type="ECO:0000256" key="5">
    <source>
        <dbReference type="ARBA" id="ARBA00022729"/>
    </source>
</evidence>
<keyword evidence="7 10" id="KW-1133">Transmembrane helix</keyword>
<evidence type="ECO:0000313" key="12">
    <source>
        <dbReference type="EMBL" id="PPQ68257.1"/>
    </source>
</evidence>
<protein>
    <recommendedName>
        <fullName evidence="3">ER membrane protein complex subunit 1</fullName>
    </recommendedName>
</protein>
<dbReference type="EMBL" id="NHYD01003961">
    <property type="protein sequence ID" value="PPQ68257.1"/>
    <property type="molecule type" value="Genomic_DNA"/>
</dbReference>
<gene>
    <name evidence="12" type="ORF">CVT25_005326</name>
</gene>
<dbReference type="InterPro" id="IPR011678">
    <property type="entry name" value="EMC1_C"/>
</dbReference>
<dbReference type="PANTHER" id="PTHR21573:SF0">
    <property type="entry name" value="ER MEMBRANE PROTEIN COMPLEX SUBUNIT 1"/>
    <property type="match status" value="1"/>
</dbReference>
<proteinExistence type="inferred from homology"/>
<evidence type="ECO:0000313" key="13">
    <source>
        <dbReference type="Proteomes" id="UP000283269"/>
    </source>
</evidence>
<dbReference type="PANTHER" id="PTHR21573">
    <property type="entry name" value="ER MEMBRANE PROTEIN COMPLEX SUBUNIT 1"/>
    <property type="match status" value="1"/>
</dbReference>
<dbReference type="InParanoid" id="A0A409VPT8"/>
<feature type="domain" description="ER membrane protein complex subunit 1 C-terminal" evidence="11">
    <location>
        <begin position="15"/>
        <end position="94"/>
    </location>
</feature>
<evidence type="ECO:0000256" key="3">
    <source>
        <dbReference type="ARBA" id="ARBA00020824"/>
    </source>
</evidence>
<keyword evidence="9" id="KW-0325">Glycoprotein</keyword>
<evidence type="ECO:0000256" key="4">
    <source>
        <dbReference type="ARBA" id="ARBA00022692"/>
    </source>
</evidence>
<feature type="transmembrane region" description="Helical" evidence="10">
    <location>
        <begin position="21"/>
        <end position="42"/>
    </location>
</feature>
<evidence type="ECO:0000256" key="9">
    <source>
        <dbReference type="ARBA" id="ARBA00023180"/>
    </source>
</evidence>
<evidence type="ECO:0000256" key="10">
    <source>
        <dbReference type="SAM" id="Phobius"/>
    </source>
</evidence>
<evidence type="ECO:0000256" key="7">
    <source>
        <dbReference type="ARBA" id="ARBA00022989"/>
    </source>
</evidence>
<dbReference type="GO" id="GO:0034975">
    <property type="term" value="P:protein folding in endoplasmic reticulum"/>
    <property type="evidence" value="ECO:0007669"/>
    <property type="project" value="TreeGrafter"/>
</dbReference>
<comment type="similarity">
    <text evidence="2">Belongs to the EMC1 family.</text>
</comment>
<comment type="caution">
    <text evidence="12">The sequence shown here is derived from an EMBL/GenBank/DDBJ whole genome shotgun (WGS) entry which is preliminary data.</text>
</comment>
<dbReference type="OrthoDB" id="28092at2759"/>
<evidence type="ECO:0000256" key="1">
    <source>
        <dbReference type="ARBA" id="ARBA00004115"/>
    </source>
</evidence>
<evidence type="ECO:0000256" key="8">
    <source>
        <dbReference type="ARBA" id="ARBA00023136"/>
    </source>
</evidence>